<dbReference type="InterPro" id="IPR011990">
    <property type="entry name" value="TPR-like_helical_dom_sf"/>
</dbReference>
<gene>
    <name evidence="2" type="ORF">MNBD_GAMMA18-1228</name>
</gene>
<sequence>MSAPLLTSKIEQPWRELRQHLDWSDDFSLIFYFSDNMPAMAQLHQRVKNYYHGRTTQLTTLCYQADPHWLQHTLTRVLQQNHQTPLWLTLNQDYSKAAKQHYTQLLFRLNERRDPLRRDHKQALFIVLPESFLSICRETAPDLWVIRALSETIEQHSETDSGKTLEERVKQTSSSPPQTTDFPYTEYQQRLIQEWQRLRQKKSTDRGTLLAIDRAFKELIKLKRSQEAQLAADDMLKITRQMGESPRALRDLSVSLDNIGKVAEQLGHWDEAHSAYDESLQLRRRLALLLDDAPESLRDLSVSLTNIGKVAQQQGRWGEAQSAYNEGLQLARRLAGLLPDIPDYHSLPGYFEAALAELKQKQNSP</sequence>
<proteinExistence type="predicted"/>
<accession>A0A3B0ZT31</accession>
<dbReference type="EMBL" id="UOFP01000057">
    <property type="protein sequence ID" value="VAW84584.1"/>
    <property type="molecule type" value="Genomic_DNA"/>
</dbReference>
<evidence type="ECO:0000256" key="1">
    <source>
        <dbReference type="SAM" id="MobiDB-lite"/>
    </source>
</evidence>
<evidence type="ECO:0008006" key="3">
    <source>
        <dbReference type="Google" id="ProtNLM"/>
    </source>
</evidence>
<feature type="compositionally biased region" description="Polar residues" evidence="1">
    <location>
        <begin position="171"/>
        <end position="182"/>
    </location>
</feature>
<organism evidence="2">
    <name type="scientific">hydrothermal vent metagenome</name>
    <dbReference type="NCBI Taxonomy" id="652676"/>
    <lineage>
        <taxon>unclassified sequences</taxon>
        <taxon>metagenomes</taxon>
        <taxon>ecological metagenomes</taxon>
    </lineage>
</organism>
<feature type="region of interest" description="Disordered" evidence="1">
    <location>
        <begin position="156"/>
        <end position="182"/>
    </location>
</feature>
<dbReference type="SUPFAM" id="SSF48452">
    <property type="entry name" value="TPR-like"/>
    <property type="match status" value="1"/>
</dbReference>
<dbReference type="Pfam" id="PF13374">
    <property type="entry name" value="TPR_10"/>
    <property type="match status" value="2"/>
</dbReference>
<dbReference type="AlphaFoldDB" id="A0A3B0ZT31"/>
<dbReference type="SMART" id="SM00028">
    <property type="entry name" value="TPR"/>
    <property type="match status" value="2"/>
</dbReference>
<feature type="compositionally biased region" description="Basic and acidic residues" evidence="1">
    <location>
        <begin position="156"/>
        <end position="170"/>
    </location>
</feature>
<evidence type="ECO:0000313" key="2">
    <source>
        <dbReference type="EMBL" id="VAW84584.1"/>
    </source>
</evidence>
<dbReference type="Gene3D" id="1.25.40.10">
    <property type="entry name" value="Tetratricopeptide repeat domain"/>
    <property type="match status" value="1"/>
</dbReference>
<name>A0A3B0ZT31_9ZZZZ</name>
<protein>
    <recommendedName>
        <fullName evidence="3">Tetratricopeptide repeat protein</fullName>
    </recommendedName>
</protein>
<reference evidence="2" key="1">
    <citation type="submission" date="2018-06" db="EMBL/GenBank/DDBJ databases">
        <authorList>
            <person name="Zhirakovskaya E."/>
        </authorList>
    </citation>
    <scope>NUCLEOTIDE SEQUENCE</scope>
</reference>
<dbReference type="InterPro" id="IPR019734">
    <property type="entry name" value="TPR_rpt"/>
</dbReference>